<name>X1F8Z9_9ZZZZ</name>
<comment type="caution">
    <text evidence="1">The sequence shown here is derived from an EMBL/GenBank/DDBJ whole genome shotgun (WGS) entry which is preliminary data.</text>
</comment>
<dbReference type="EMBL" id="BART01040078">
    <property type="protein sequence ID" value="GAH25879.1"/>
    <property type="molecule type" value="Genomic_DNA"/>
</dbReference>
<sequence>LRILVAISKIIKTIIPASGASISPDDISSVVESALQGWFTDFKFCEKFRQEANQHNKEL</sequence>
<evidence type="ECO:0000313" key="1">
    <source>
        <dbReference type="EMBL" id="GAH25879.1"/>
    </source>
</evidence>
<gene>
    <name evidence="1" type="ORF">S01H4_65469</name>
</gene>
<feature type="non-terminal residue" evidence="1">
    <location>
        <position position="1"/>
    </location>
</feature>
<proteinExistence type="predicted"/>
<reference evidence="1" key="1">
    <citation type="journal article" date="2014" name="Front. Microbiol.">
        <title>High frequency of phylogenetically diverse reductive dehalogenase-homologous genes in deep subseafloor sedimentary metagenomes.</title>
        <authorList>
            <person name="Kawai M."/>
            <person name="Futagami T."/>
            <person name="Toyoda A."/>
            <person name="Takaki Y."/>
            <person name="Nishi S."/>
            <person name="Hori S."/>
            <person name="Arai W."/>
            <person name="Tsubouchi T."/>
            <person name="Morono Y."/>
            <person name="Uchiyama I."/>
            <person name="Ito T."/>
            <person name="Fujiyama A."/>
            <person name="Inagaki F."/>
            <person name="Takami H."/>
        </authorList>
    </citation>
    <scope>NUCLEOTIDE SEQUENCE</scope>
    <source>
        <strain evidence="1">Expedition CK06-06</strain>
    </source>
</reference>
<organism evidence="1">
    <name type="scientific">marine sediment metagenome</name>
    <dbReference type="NCBI Taxonomy" id="412755"/>
    <lineage>
        <taxon>unclassified sequences</taxon>
        <taxon>metagenomes</taxon>
        <taxon>ecological metagenomes</taxon>
    </lineage>
</organism>
<accession>X1F8Z9</accession>
<dbReference type="AlphaFoldDB" id="X1F8Z9"/>
<protein>
    <submittedName>
        <fullName evidence="1">Uncharacterized protein</fullName>
    </submittedName>
</protein>